<comment type="caution">
    <text evidence="1">The sequence shown here is derived from an EMBL/GenBank/DDBJ whole genome shotgun (WGS) entry which is preliminary data.</text>
</comment>
<dbReference type="VEuPathDB" id="FungiDB:PSTT_06305"/>
<dbReference type="Proteomes" id="UP000238274">
    <property type="component" value="Unassembled WGS sequence"/>
</dbReference>
<evidence type="ECO:0000313" key="1">
    <source>
        <dbReference type="EMBL" id="POW18876.1"/>
    </source>
</evidence>
<dbReference type="OrthoDB" id="2500587at2759"/>
<reference evidence="2" key="2">
    <citation type="journal article" date="2018" name="BMC Genomics">
        <title>Genomic insights into host adaptation between the wheat stripe rust pathogen (Puccinia striiformis f. sp. tritici) and the barley stripe rust pathogen (Puccinia striiformis f. sp. hordei).</title>
        <authorList>
            <person name="Xia C."/>
            <person name="Wang M."/>
            <person name="Yin C."/>
            <person name="Cornejo O.E."/>
            <person name="Hulbert S.H."/>
            <person name="Chen X."/>
        </authorList>
    </citation>
    <scope>NUCLEOTIDE SEQUENCE [LARGE SCALE GENOMIC DNA]</scope>
    <source>
        <strain evidence="2">93TX-2</strain>
    </source>
</reference>
<gene>
    <name evidence="1" type="ORF">PSHT_05310</name>
</gene>
<dbReference type="EMBL" id="PKSM01000058">
    <property type="protein sequence ID" value="POW18876.1"/>
    <property type="molecule type" value="Genomic_DNA"/>
</dbReference>
<dbReference type="AlphaFoldDB" id="A0A2S4WAS7"/>
<reference evidence="2" key="3">
    <citation type="journal article" date="2018" name="Mol. Plant Microbe Interact.">
        <title>Genome sequence resources for the wheat stripe rust pathogen (Puccinia striiformis f. sp. tritici) and the barley stripe rust pathogen (Puccinia striiformis f. sp. hordei).</title>
        <authorList>
            <person name="Xia C."/>
            <person name="Wang M."/>
            <person name="Yin C."/>
            <person name="Cornejo O.E."/>
            <person name="Hulbert S.H."/>
            <person name="Chen X."/>
        </authorList>
    </citation>
    <scope>NUCLEOTIDE SEQUENCE [LARGE SCALE GENOMIC DNA]</scope>
    <source>
        <strain evidence="2">93TX-2</strain>
    </source>
</reference>
<dbReference type="VEuPathDB" id="FungiDB:PSHT_05310"/>
<accession>A0A2S4WAS7</accession>
<keyword evidence="2" id="KW-1185">Reference proteome</keyword>
<dbReference type="PANTHER" id="PTHR33069:SF3">
    <property type="entry name" value="DYNEIN HEAVY CHAIN TAIL DOMAIN-CONTAINING PROTEIN"/>
    <property type="match status" value="1"/>
</dbReference>
<protein>
    <submittedName>
        <fullName evidence="1">Uncharacterized protein</fullName>
    </submittedName>
</protein>
<dbReference type="PANTHER" id="PTHR33069">
    <property type="entry name" value="CHROMOSOME 7, WHOLE GENOME SHOTGUN SEQUENCE-RELATED"/>
    <property type="match status" value="1"/>
</dbReference>
<reference evidence="1 2" key="1">
    <citation type="submission" date="2017-12" db="EMBL/GenBank/DDBJ databases">
        <title>Gene loss provides genomic basis for host adaptation in cereal stripe rust fungi.</title>
        <authorList>
            <person name="Xia C."/>
        </authorList>
    </citation>
    <scope>NUCLEOTIDE SEQUENCE [LARGE SCALE GENOMIC DNA]</scope>
    <source>
        <strain evidence="1 2">93TX-2</strain>
    </source>
</reference>
<sequence length="414" mass="47350">MADSESNSQRHQQKGDLVIEVFKNLIEEYETDDELSSPTGIRSKPMSTKTIKSKKALLRKLETRLLPSLDQQIKSLPELSQSISDLHLDLILKSQSEFKNTLQEIGETKYWLCCRSCSPFESNDSGLEEIKSYRIYVLSCKIELDLMPTICQTFERYKELLEQRMIANSTVKSLPDQSYQKGSNRMEVVNLTSITSQEINATIELIQGSDFDNLQYRWPSRLSAIDSGLEEFLILIHEVENEPMDCPNSTQIDPSVKVAKSILVLIKLSRIFFQRISSVTSQINKEPHQQQQQQQQQQQCFSNLSSAQLSTLGELPKDFTAILQDILQPLQNSPMTEEESMIEELSTLIEEIKTSFTSGLDVVNQLAINMDYFRVWSETWKSSFDISIHNLTQISESYQYLDCQCSRCSSVGQS</sequence>
<name>A0A2S4WAS7_9BASI</name>
<proteinExistence type="predicted"/>
<organism evidence="1 2">
    <name type="scientific">Puccinia striiformis</name>
    <dbReference type="NCBI Taxonomy" id="27350"/>
    <lineage>
        <taxon>Eukaryota</taxon>
        <taxon>Fungi</taxon>
        <taxon>Dikarya</taxon>
        <taxon>Basidiomycota</taxon>
        <taxon>Pucciniomycotina</taxon>
        <taxon>Pucciniomycetes</taxon>
        <taxon>Pucciniales</taxon>
        <taxon>Pucciniaceae</taxon>
        <taxon>Puccinia</taxon>
    </lineage>
</organism>
<evidence type="ECO:0000313" key="2">
    <source>
        <dbReference type="Proteomes" id="UP000238274"/>
    </source>
</evidence>